<gene>
    <name evidence="1" type="ORF">Afe05nite_39600</name>
</gene>
<organism evidence="1 2">
    <name type="scientific">Paractinoplanes ferrugineus</name>
    <dbReference type="NCBI Taxonomy" id="113564"/>
    <lineage>
        <taxon>Bacteria</taxon>
        <taxon>Bacillati</taxon>
        <taxon>Actinomycetota</taxon>
        <taxon>Actinomycetes</taxon>
        <taxon>Micromonosporales</taxon>
        <taxon>Micromonosporaceae</taxon>
        <taxon>Paractinoplanes</taxon>
    </lineage>
</organism>
<dbReference type="Proteomes" id="UP000598174">
    <property type="component" value="Unassembled WGS sequence"/>
</dbReference>
<comment type="caution">
    <text evidence="1">The sequence shown here is derived from an EMBL/GenBank/DDBJ whole genome shotgun (WGS) entry which is preliminary data.</text>
</comment>
<name>A0A919MGZ3_9ACTN</name>
<dbReference type="InterPro" id="IPR046037">
    <property type="entry name" value="DUF5995"/>
</dbReference>
<dbReference type="EMBL" id="BOMM01000036">
    <property type="protein sequence ID" value="GIE12120.1"/>
    <property type="molecule type" value="Genomic_DNA"/>
</dbReference>
<evidence type="ECO:0000313" key="2">
    <source>
        <dbReference type="Proteomes" id="UP000598174"/>
    </source>
</evidence>
<reference evidence="1" key="1">
    <citation type="submission" date="2021-01" db="EMBL/GenBank/DDBJ databases">
        <title>Whole genome shotgun sequence of Actinoplanes ferrugineus NBRC 15555.</title>
        <authorList>
            <person name="Komaki H."/>
            <person name="Tamura T."/>
        </authorList>
    </citation>
    <scope>NUCLEOTIDE SEQUENCE</scope>
    <source>
        <strain evidence="1">NBRC 15555</strain>
    </source>
</reference>
<sequence length="291" mass="32547">MEGFFARGSTGPAATVAGPVLGALRVEKHLEEPMTQSVWGPVRQEMYDLLQSHPDDVPAVVDQLTKLQDILGRVPPLLAGNPLCDFNSLYLTITEGVLERLYAGKFKDPAFLSRLDVEFAARYFDALRAWAGPSESPRCPRVWAGLFQRIPGPDCRPLPAACAGVNAHINFDLPFALVTTFDHLGTDPIDDSDQHHDYLQINEIFAVSIPGLRRGYLDKWQLLIDTMNGCLDDWWQGEAVEYTRNVAWRNAQKLWGLRHDMGATDKERAHLDRISADLGRLLLSPLGEFLQ</sequence>
<accession>A0A919MGZ3</accession>
<dbReference type="AlphaFoldDB" id="A0A919MGZ3"/>
<proteinExistence type="predicted"/>
<protein>
    <submittedName>
        <fullName evidence="1">Uncharacterized protein</fullName>
    </submittedName>
</protein>
<evidence type="ECO:0000313" key="1">
    <source>
        <dbReference type="EMBL" id="GIE12120.1"/>
    </source>
</evidence>
<keyword evidence="2" id="KW-1185">Reference proteome</keyword>
<dbReference type="Pfam" id="PF19458">
    <property type="entry name" value="DUF5995"/>
    <property type="match status" value="1"/>
</dbReference>